<proteinExistence type="predicted"/>
<dbReference type="EMBL" id="CP011801">
    <property type="protein sequence ID" value="ALA59429.1"/>
    <property type="molecule type" value="Genomic_DNA"/>
</dbReference>
<evidence type="ECO:0000313" key="2">
    <source>
        <dbReference type="Proteomes" id="UP000069205"/>
    </source>
</evidence>
<dbReference type="PATRIC" id="fig|42253.5.peg.2990"/>
<keyword evidence="2" id="KW-1185">Reference proteome</keyword>
<gene>
    <name evidence="1" type="ORF">NITMOv2_3029</name>
</gene>
<name>A0A0K2GF16_NITMO</name>
<dbReference type="KEGG" id="nmv:NITMOv2_3029"/>
<dbReference type="Proteomes" id="UP000069205">
    <property type="component" value="Chromosome"/>
</dbReference>
<evidence type="ECO:0008006" key="3">
    <source>
        <dbReference type="Google" id="ProtNLM"/>
    </source>
</evidence>
<evidence type="ECO:0000313" key="1">
    <source>
        <dbReference type="EMBL" id="ALA59429.1"/>
    </source>
</evidence>
<dbReference type="Gene3D" id="2.40.160.10">
    <property type="entry name" value="Porin"/>
    <property type="match status" value="1"/>
</dbReference>
<sequence>MLALGLHGLVCSAGYVLAQEAGPPILAPPVAEQEYERYFRPGPKFSGPSSLSPKLTINGDYRIRGFYNNNLTDASNARKDSNAFNIQRYVLDVSVVSGEGPISVEGHVTPFLTSSNGTGQSRLGKVAFGPDSSANVTCTGVGNEGTATNCTQNTFSMLQAYLQVNIHKVSFRAGRQIFTIGNALLVQDAVDALRLDVPITPSSTITLANLKILDSTRAAGFGGVFVGNGSAGGTGGDTDLYLANYRYSPNKDLRVDVFAGLYRDRGPSFISQLNPVLPGFGPAATAQAGIYGVAGEVTHGRFHSTFEADLIRGVVQNPNGPAPLLQGYNLLLTGDFDMGGGLNLGATFLHSSGQDAGDLSSGKRANINGINGNYTMGIITMNVGARSPAPIDGTCPSWFDAQGLGGRPGCYGGSGLTALKFTANYTPPTMPKLNIEGDVLPVWSARDRPIQTAAGSAQFTKGGNHIGTELDFFLRYQLLKDLTAVFAYGYLITGNYFEAPSAATVGVGNNPVTQKSDNMQVGLLELNYRF</sequence>
<dbReference type="AlphaFoldDB" id="A0A0K2GF16"/>
<reference evidence="1 2" key="1">
    <citation type="journal article" date="2015" name="Proc. Natl. Acad. Sci. U.S.A.">
        <title>Expanded metabolic versatility of ubiquitous nitrite-oxidizing bacteria from the genus Nitrospira.</title>
        <authorList>
            <person name="Koch H."/>
            <person name="Lucker S."/>
            <person name="Albertsen M."/>
            <person name="Kitzinger K."/>
            <person name="Herbold C."/>
            <person name="Spieck E."/>
            <person name="Nielsen P.H."/>
            <person name="Wagner M."/>
            <person name="Daims H."/>
        </authorList>
    </citation>
    <scope>NUCLEOTIDE SEQUENCE [LARGE SCALE GENOMIC DNA]</scope>
    <source>
        <strain evidence="1 2">NSP M-1</strain>
    </source>
</reference>
<dbReference type="InterPro" id="IPR023614">
    <property type="entry name" value="Porin_dom_sf"/>
</dbReference>
<accession>A0A0K2GF16</accession>
<protein>
    <recommendedName>
        <fullName evidence="3">Alginate export domain-containing protein</fullName>
    </recommendedName>
</protein>
<organism evidence="1 2">
    <name type="scientific">Nitrospira moscoviensis</name>
    <dbReference type="NCBI Taxonomy" id="42253"/>
    <lineage>
        <taxon>Bacteria</taxon>
        <taxon>Pseudomonadati</taxon>
        <taxon>Nitrospirota</taxon>
        <taxon>Nitrospiria</taxon>
        <taxon>Nitrospirales</taxon>
        <taxon>Nitrospiraceae</taxon>
        <taxon>Nitrospira</taxon>
    </lineage>
</organism>